<organism evidence="2 3">
    <name type="scientific">Sedimentisphaera cyanobacteriorum</name>
    <dbReference type="NCBI Taxonomy" id="1940790"/>
    <lineage>
        <taxon>Bacteria</taxon>
        <taxon>Pseudomonadati</taxon>
        <taxon>Planctomycetota</taxon>
        <taxon>Phycisphaerae</taxon>
        <taxon>Sedimentisphaerales</taxon>
        <taxon>Sedimentisphaeraceae</taxon>
        <taxon>Sedimentisphaera</taxon>
    </lineage>
</organism>
<keyword evidence="3" id="KW-1185">Reference proteome</keyword>
<name>A0A1Q2HRM0_9BACT</name>
<feature type="chain" id="PRO_5012614173" description="Dockerin domain-containing protein" evidence="1">
    <location>
        <begin position="25"/>
        <end position="537"/>
    </location>
</feature>
<dbReference type="SUPFAM" id="SSF63446">
    <property type="entry name" value="Type I dockerin domain"/>
    <property type="match status" value="1"/>
</dbReference>
<protein>
    <recommendedName>
        <fullName evidence="4">Dockerin domain-containing protein</fullName>
    </recommendedName>
</protein>
<keyword evidence="1" id="KW-0732">Signal</keyword>
<evidence type="ECO:0008006" key="4">
    <source>
        <dbReference type="Google" id="ProtNLM"/>
    </source>
</evidence>
<dbReference type="AlphaFoldDB" id="A0A1Q2HRM0"/>
<dbReference type="RefSeq" id="WP_077540583.1">
    <property type="nucleotide sequence ID" value="NZ_CP019633.1"/>
</dbReference>
<feature type="signal peptide" evidence="1">
    <location>
        <begin position="1"/>
        <end position="24"/>
    </location>
</feature>
<dbReference type="OrthoDB" id="268031at2"/>
<dbReference type="STRING" id="1940790.L21SP3_01693"/>
<evidence type="ECO:0000313" key="2">
    <source>
        <dbReference type="EMBL" id="AQQ09873.1"/>
    </source>
</evidence>
<dbReference type="Proteomes" id="UP000188273">
    <property type="component" value="Chromosome"/>
</dbReference>
<dbReference type="KEGG" id="pbu:L21SP3_01693"/>
<dbReference type="EMBL" id="CP019633">
    <property type="protein sequence ID" value="AQQ09873.1"/>
    <property type="molecule type" value="Genomic_DNA"/>
</dbReference>
<accession>A0A1Q2HRM0</accession>
<evidence type="ECO:0000256" key="1">
    <source>
        <dbReference type="SAM" id="SignalP"/>
    </source>
</evidence>
<gene>
    <name evidence="2" type="ORF">L21SP3_01693</name>
</gene>
<proteinExistence type="predicted"/>
<sequence length="537" mass="58901" precursor="true">MRSIIFSAFAVFMAIGPVAGTAQAADIWADKVVFNWDGITATYAPGSGDNMTHGPFHSSALWNSPLAVLGKPNTLDRDDTVWNPPGGNFREINMVWPAWSKGTNDYSLDGTPYNSALTSNNGCGLKGGAEIVVEFEEIIDNNSNNPYGIDFIVHGNPFFATGIMVYEHSNMDTYTLSAFGGGGPFPGSGAGAVFSEPVTISVAQSLDGPWYTFTWAPGDIAITADNFFPTQPYKWDSVNHQWIGEELDWAKPVNPWIVGYFGNQTVADAIKLYAGSAGGTPFDLDWLVDEDENPVYLEWVKYIKFSDPDNYQGEICAAADVAPVKLGDEMSVAFFNLEVGLSQLDFVDPNDDSKELVRVSVWDMDPDNPLTFQTGARSDLSEYPGGPAKFLAAYDVNAAVILDPEVEPWALGELSLYVGDAYTGDANDLAVYQWTGEDWAVLTPSDYDASAKLLTVADVEIFKVFAVAPLPLEGDINQDFRVDFQDYAVLAKFWLDDISAQTDVMAHRADLEEDDFIDYQDLFVLADNWLECTFDCE</sequence>
<dbReference type="GO" id="GO:0000272">
    <property type="term" value="P:polysaccharide catabolic process"/>
    <property type="evidence" value="ECO:0007669"/>
    <property type="project" value="InterPro"/>
</dbReference>
<evidence type="ECO:0000313" key="3">
    <source>
        <dbReference type="Proteomes" id="UP000188273"/>
    </source>
</evidence>
<dbReference type="InterPro" id="IPR036439">
    <property type="entry name" value="Dockerin_dom_sf"/>
</dbReference>
<reference evidence="3" key="1">
    <citation type="submission" date="2017-02" db="EMBL/GenBank/DDBJ databases">
        <title>Comparative genomics and description of representatives of a novel lineage of planctomycetes thriving in anoxic sediments.</title>
        <authorList>
            <person name="Spring S."/>
            <person name="Bunk B."/>
            <person name="Sproer C."/>
            <person name="Klenk H.-P."/>
        </authorList>
    </citation>
    <scope>NUCLEOTIDE SEQUENCE [LARGE SCALE GENOMIC DNA]</scope>
    <source>
        <strain evidence="3">L21-RPul-D3</strain>
    </source>
</reference>
<dbReference type="Gene3D" id="1.10.1330.10">
    <property type="entry name" value="Dockerin domain"/>
    <property type="match status" value="1"/>
</dbReference>